<dbReference type="PROSITE" id="PS51384">
    <property type="entry name" value="FAD_FR"/>
    <property type="match status" value="1"/>
</dbReference>
<dbReference type="InterPro" id="IPR039261">
    <property type="entry name" value="FNR_nucleotide-bd"/>
</dbReference>
<dbReference type="GO" id="GO:0016491">
    <property type="term" value="F:oxidoreductase activity"/>
    <property type="evidence" value="ECO:0007669"/>
    <property type="project" value="InterPro"/>
</dbReference>
<evidence type="ECO:0000313" key="2">
    <source>
        <dbReference type="EMBL" id="TXG91863.1"/>
    </source>
</evidence>
<dbReference type="InterPro" id="IPR039374">
    <property type="entry name" value="SIP_fam"/>
</dbReference>
<proteinExistence type="predicted"/>
<dbReference type="Pfam" id="PF04954">
    <property type="entry name" value="SIP"/>
    <property type="match status" value="1"/>
</dbReference>
<name>A0A6P2CHP6_9NOCA</name>
<dbReference type="PANTHER" id="PTHR30157">
    <property type="entry name" value="FERRIC REDUCTASE, NADPH-DEPENDENT"/>
    <property type="match status" value="1"/>
</dbReference>
<organism evidence="2 3">
    <name type="scientific">Rhodococcus rhodnii</name>
    <dbReference type="NCBI Taxonomy" id="38312"/>
    <lineage>
        <taxon>Bacteria</taxon>
        <taxon>Bacillati</taxon>
        <taxon>Actinomycetota</taxon>
        <taxon>Actinomycetes</taxon>
        <taxon>Mycobacteriales</taxon>
        <taxon>Nocardiaceae</taxon>
        <taxon>Rhodococcus</taxon>
    </lineage>
</organism>
<evidence type="ECO:0000259" key="1">
    <source>
        <dbReference type="PROSITE" id="PS51384"/>
    </source>
</evidence>
<dbReference type="Gene3D" id="2.40.30.10">
    <property type="entry name" value="Translation factors"/>
    <property type="match status" value="1"/>
</dbReference>
<dbReference type="RefSeq" id="WP_051111240.1">
    <property type="nucleotide sequence ID" value="NZ_QRCM01000001.1"/>
</dbReference>
<dbReference type="CDD" id="cd06193">
    <property type="entry name" value="siderophore_interacting"/>
    <property type="match status" value="1"/>
</dbReference>
<dbReference type="SUPFAM" id="SSF63380">
    <property type="entry name" value="Riboflavin synthase domain-like"/>
    <property type="match status" value="1"/>
</dbReference>
<dbReference type="Gene3D" id="3.40.50.80">
    <property type="entry name" value="Nucleotide-binding domain of ferredoxin-NADP reductase (FNR) module"/>
    <property type="match status" value="1"/>
</dbReference>
<sequence>MPVITPSRRLHLPIVLRELEVLRTRAVTPRMRRITLGGPQLGAFRANGFDLPAFTTEGADDYVKVFLADGPQAGPVLPEQHDGHLHWPRKPAPTARAYTVRRFDAEQRELDLDFVLHGHGVAGTWARSAAVGDTLHLAGPKIATLPPRGADWWLLAGDDTALPAISRYLEETHDVPVHAAILVENADEEQPDLPGVTWVHRKAGTTAAALLAEAAARIAPRSGTGWMWIAGETDIVRSLRAVASDLGIPRDLLDASGYWRAPSTGRTPLGRVRTLRESARESLDLRRREHIGKPAH</sequence>
<dbReference type="Proteomes" id="UP000471120">
    <property type="component" value="Unassembled WGS sequence"/>
</dbReference>
<dbReference type="AlphaFoldDB" id="A0A6P2CHP6"/>
<dbReference type="InterPro" id="IPR017927">
    <property type="entry name" value="FAD-bd_FR_type"/>
</dbReference>
<dbReference type="InterPro" id="IPR017938">
    <property type="entry name" value="Riboflavin_synthase-like_b-brl"/>
</dbReference>
<dbReference type="InterPro" id="IPR007037">
    <property type="entry name" value="SIP_rossman_dom"/>
</dbReference>
<reference evidence="2 3" key="1">
    <citation type="submission" date="2018-07" db="EMBL/GenBank/DDBJ databases">
        <title>Genome sequence of Rhodococcus rhodnii ATCC 35071 from Rhodnius prolixus.</title>
        <authorList>
            <person name="Patel V."/>
            <person name="Vogel K.J."/>
        </authorList>
    </citation>
    <scope>NUCLEOTIDE SEQUENCE [LARGE SCALE GENOMIC DNA]</scope>
    <source>
        <strain evidence="2 3">ATCC 35071</strain>
    </source>
</reference>
<dbReference type="Pfam" id="PF08021">
    <property type="entry name" value="FAD_binding_9"/>
    <property type="match status" value="1"/>
</dbReference>
<gene>
    <name evidence="2" type="ORF">DW322_18835</name>
</gene>
<dbReference type="EMBL" id="QRCM01000001">
    <property type="protein sequence ID" value="TXG91863.1"/>
    <property type="molecule type" value="Genomic_DNA"/>
</dbReference>
<evidence type="ECO:0000313" key="3">
    <source>
        <dbReference type="Proteomes" id="UP000471120"/>
    </source>
</evidence>
<accession>A0A6P2CHP6</accession>
<comment type="caution">
    <text evidence="2">The sequence shown here is derived from an EMBL/GenBank/DDBJ whole genome shotgun (WGS) entry which is preliminary data.</text>
</comment>
<dbReference type="InterPro" id="IPR013113">
    <property type="entry name" value="SIP_FAD-bd"/>
</dbReference>
<dbReference type="PANTHER" id="PTHR30157:SF0">
    <property type="entry name" value="NADPH-DEPENDENT FERRIC-CHELATE REDUCTASE"/>
    <property type="match status" value="1"/>
</dbReference>
<protein>
    <submittedName>
        <fullName evidence="2">Siderophore-interacting protein</fullName>
    </submittedName>
</protein>
<feature type="domain" description="FAD-binding FR-type" evidence="1">
    <location>
        <begin position="14"/>
        <end position="147"/>
    </location>
</feature>